<sequence length="245" mass="26682">MADVMFRSLQPWAVVPDKSRVDRAGARAERDAYAQSFRYLRIPRLPADCPPWVLGQELGWNIYSPLTVTMSPLEDLGIAVPAQEDIQTVGRRLGRAGLWQRGKDWLAAKDADWLHLGDYRAHRGGWEGMFVPNGQGTVEWRLGWSAHVPEHTFLMVMPLPLDGLEVPLGVISAKTVNAMTARGGMSIAVRPTRPVTVHRGQPIARLVLLHADTLRATATHTTEPGPETDAGATGTGAGAVTDTEA</sequence>
<evidence type="ECO:0000313" key="3">
    <source>
        <dbReference type="EMBL" id="WTY99959.1"/>
    </source>
</evidence>
<evidence type="ECO:0000256" key="1">
    <source>
        <dbReference type="SAM" id="MobiDB-lite"/>
    </source>
</evidence>
<dbReference type="AlphaFoldDB" id="A0AAU3GJN5"/>
<dbReference type="EMBL" id="CP109535">
    <property type="protein sequence ID" value="WTY99959.1"/>
    <property type="molecule type" value="Genomic_DNA"/>
</dbReference>
<gene>
    <name evidence="2" type="ORF">OG626_00230</name>
    <name evidence="3" type="ORF">OG626_36175</name>
</gene>
<feature type="region of interest" description="Disordered" evidence="1">
    <location>
        <begin position="218"/>
        <end position="245"/>
    </location>
</feature>
<accession>A0AAU3GJN5</accession>
<feature type="compositionally biased region" description="Low complexity" evidence="1">
    <location>
        <begin position="224"/>
        <end position="245"/>
    </location>
</feature>
<name>A0AAU3GJN5_9ACTN</name>
<organism evidence="2">
    <name type="scientific">Streptomyces sp. NBC_01401</name>
    <dbReference type="NCBI Taxonomy" id="2903854"/>
    <lineage>
        <taxon>Bacteria</taxon>
        <taxon>Bacillati</taxon>
        <taxon>Actinomycetota</taxon>
        <taxon>Actinomycetes</taxon>
        <taxon>Kitasatosporales</taxon>
        <taxon>Streptomycetaceae</taxon>
        <taxon>Streptomyces</taxon>
    </lineage>
</organism>
<protein>
    <submittedName>
        <fullName evidence="2">Uncharacterized protein</fullName>
    </submittedName>
</protein>
<reference evidence="2" key="1">
    <citation type="submission" date="2022-10" db="EMBL/GenBank/DDBJ databases">
        <title>The complete genomes of actinobacterial strains from the NBC collection.</title>
        <authorList>
            <person name="Joergensen T.S."/>
            <person name="Alvarez Arevalo M."/>
            <person name="Sterndorff E.B."/>
            <person name="Faurdal D."/>
            <person name="Vuksanovic O."/>
            <person name="Mourched A.-S."/>
            <person name="Charusanti P."/>
            <person name="Shaw S."/>
            <person name="Blin K."/>
            <person name="Weber T."/>
        </authorList>
    </citation>
    <scope>NUCLEOTIDE SEQUENCE</scope>
    <source>
        <strain evidence="2">NBC_01401</strain>
    </source>
</reference>
<dbReference type="EMBL" id="CP109535">
    <property type="protein sequence ID" value="WTY93416.1"/>
    <property type="molecule type" value="Genomic_DNA"/>
</dbReference>
<evidence type="ECO:0000313" key="2">
    <source>
        <dbReference type="EMBL" id="WTY93416.1"/>
    </source>
</evidence>
<proteinExistence type="predicted"/>